<dbReference type="EMBL" id="JACSDY010000002">
    <property type="protein sequence ID" value="KAF7434304.1"/>
    <property type="molecule type" value="Genomic_DNA"/>
</dbReference>
<dbReference type="AlphaFoldDB" id="A0A834UDU6"/>
<organism evidence="2 3">
    <name type="scientific">Vespula pensylvanica</name>
    <name type="common">Western yellow jacket</name>
    <name type="synonym">Wasp</name>
    <dbReference type="NCBI Taxonomy" id="30213"/>
    <lineage>
        <taxon>Eukaryota</taxon>
        <taxon>Metazoa</taxon>
        <taxon>Ecdysozoa</taxon>
        <taxon>Arthropoda</taxon>
        <taxon>Hexapoda</taxon>
        <taxon>Insecta</taxon>
        <taxon>Pterygota</taxon>
        <taxon>Neoptera</taxon>
        <taxon>Endopterygota</taxon>
        <taxon>Hymenoptera</taxon>
        <taxon>Apocrita</taxon>
        <taxon>Aculeata</taxon>
        <taxon>Vespoidea</taxon>
        <taxon>Vespidae</taxon>
        <taxon>Vespinae</taxon>
        <taxon>Vespula</taxon>
    </lineage>
</organism>
<name>A0A834UDU6_VESPE</name>
<comment type="caution">
    <text evidence="2">The sequence shown here is derived from an EMBL/GenBank/DDBJ whole genome shotgun (WGS) entry which is preliminary data.</text>
</comment>
<reference evidence="2" key="1">
    <citation type="journal article" date="2020" name="G3 (Bethesda)">
        <title>High-Quality Assemblies for Three Invasive Social Wasps from the &lt;i&gt;Vespula&lt;/i&gt; Genus.</title>
        <authorList>
            <person name="Harrop T.W.R."/>
            <person name="Guhlin J."/>
            <person name="McLaughlin G.M."/>
            <person name="Permina E."/>
            <person name="Stockwell P."/>
            <person name="Gilligan J."/>
            <person name="Le Lec M.F."/>
            <person name="Gruber M.A.M."/>
            <person name="Quinn O."/>
            <person name="Lovegrove M."/>
            <person name="Duncan E.J."/>
            <person name="Remnant E.J."/>
            <person name="Van Eeckhoven J."/>
            <person name="Graham B."/>
            <person name="Knapp R.A."/>
            <person name="Langford K.W."/>
            <person name="Kronenberg Z."/>
            <person name="Press M.O."/>
            <person name="Eacker S.M."/>
            <person name="Wilson-Rankin E.E."/>
            <person name="Purcell J."/>
            <person name="Lester P.J."/>
            <person name="Dearden P.K."/>
        </authorList>
    </citation>
    <scope>NUCLEOTIDE SEQUENCE</scope>
    <source>
        <strain evidence="2">Volc-1</strain>
    </source>
</reference>
<keyword evidence="1" id="KW-0732">Signal</keyword>
<gene>
    <name evidence="2" type="ORF">H0235_002495</name>
</gene>
<feature type="signal peptide" evidence="1">
    <location>
        <begin position="1"/>
        <end position="21"/>
    </location>
</feature>
<sequence length="90" mass="10071">MNEYVIVAWLCLMLILGQVESQDQQETTINKKVARDIDMDQMPQESDFSSQLADVGNIVSNGVKNAIDIINAFAQQAKGLMQRFSTYGSR</sequence>
<feature type="chain" id="PRO_5032334519" evidence="1">
    <location>
        <begin position="22"/>
        <end position="90"/>
    </location>
</feature>
<proteinExistence type="predicted"/>
<evidence type="ECO:0000256" key="1">
    <source>
        <dbReference type="SAM" id="SignalP"/>
    </source>
</evidence>
<evidence type="ECO:0000313" key="2">
    <source>
        <dbReference type="EMBL" id="KAF7434304.1"/>
    </source>
</evidence>
<dbReference type="Proteomes" id="UP000600918">
    <property type="component" value="Unassembled WGS sequence"/>
</dbReference>
<protein>
    <submittedName>
        <fullName evidence="2">Uncharacterized protein</fullName>
    </submittedName>
</protein>
<evidence type="ECO:0000313" key="3">
    <source>
        <dbReference type="Proteomes" id="UP000600918"/>
    </source>
</evidence>
<accession>A0A834UDU6</accession>
<keyword evidence="3" id="KW-1185">Reference proteome</keyword>